<evidence type="ECO:0000256" key="1">
    <source>
        <dbReference type="SAM" id="SignalP"/>
    </source>
</evidence>
<feature type="chain" id="PRO_5046648736" evidence="1">
    <location>
        <begin position="23"/>
        <end position="352"/>
    </location>
</feature>
<dbReference type="EMBL" id="BAAAHH010000027">
    <property type="protein sequence ID" value="GAA0962382.1"/>
    <property type="molecule type" value="Genomic_DNA"/>
</dbReference>
<gene>
    <name evidence="2" type="ORF">GCM10009550_56390</name>
</gene>
<feature type="signal peptide" evidence="1">
    <location>
        <begin position="1"/>
        <end position="22"/>
    </location>
</feature>
<dbReference type="SUPFAM" id="SSF89372">
    <property type="entry name" value="Fucose-specific lectin"/>
    <property type="match status" value="1"/>
</dbReference>
<proteinExistence type="predicted"/>
<name>A0ABP4CAC9_9ACTN</name>
<evidence type="ECO:0000313" key="2">
    <source>
        <dbReference type="EMBL" id="GAA0962382.1"/>
    </source>
</evidence>
<sequence>MRIVVAATVVAGVLLVPQSASAAPGWKNLGSKAFKGAGALLQVAAVNKKTVFAINENGKPFHWNGKKWTAKKAPFKFRPTGIAASGPRSAWAVGYAGITPVAAHWNGKKWKKVGYQGAKFGPLDLPLVPLSLSAGRDGSVWSVAGLNSKNDGASAVRRWNGKSFVNVSVPGAAGASLTAVSVRNKDDVWLAGTTTANGTQAVATVLRLNGGKWKQVAAPGGQWGTVGQPHNIIQEIAVAGPKKVWAIRAQNGGGLLRWNGAKWSEAATPLISHYALTPDGGSGAWTIPSPGTGKTRSQYLHWAGKWRTLRGPDRKKNTYIHDIAQIPGSKQVVAVGSVEKDGKQLPIVEIYR</sequence>
<organism evidence="2 3">
    <name type="scientific">Actinocorallia libanotica</name>
    <dbReference type="NCBI Taxonomy" id="46162"/>
    <lineage>
        <taxon>Bacteria</taxon>
        <taxon>Bacillati</taxon>
        <taxon>Actinomycetota</taxon>
        <taxon>Actinomycetes</taxon>
        <taxon>Streptosporangiales</taxon>
        <taxon>Thermomonosporaceae</taxon>
        <taxon>Actinocorallia</taxon>
    </lineage>
</organism>
<keyword evidence="3" id="KW-1185">Reference proteome</keyword>
<dbReference type="Proteomes" id="UP001500665">
    <property type="component" value="Unassembled WGS sequence"/>
</dbReference>
<dbReference type="RefSeq" id="WP_344244018.1">
    <property type="nucleotide sequence ID" value="NZ_BAAAHH010000027.1"/>
</dbReference>
<accession>A0ABP4CAC9</accession>
<keyword evidence="1" id="KW-0732">Signal</keyword>
<evidence type="ECO:0000313" key="3">
    <source>
        <dbReference type="Proteomes" id="UP001500665"/>
    </source>
</evidence>
<comment type="caution">
    <text evidence="2">The sequence shown here is derived from an EMBL/GenBank/DDBJ whole genome shotgun (WGS) entry which is preliminary data.</text>
</comment>
<reference evidence="3" key="1">
    <citation type="journal article" date="2019" name="Int. J. Syst. Evol. Microbiol.">
        <title>The Global Catalogue of Microorganisms (GCM) 10K type strain sequencing project: providing services to taxonomists for standard genome sequencing and annotation.</title>
        <authorList>
            <consortium name="The Broad Institute Genomics Platform"/>
            <consortium name="The Broad Institute Genome Sequencing Center for Infectious Disease"/>
            <person name="Wu L."/>
            <person name="Ma J."/>
        </authorList>
    </citation>
    <scope>NUCLEOTIDE SEQUENCE [LARGE SCALE GENOMIC DNA]</scope>
    <source>
        <strain evidence="3">JCM 10696</strain>
    </source>
</reference>
<protein>
    <submittedName>
        <fullName evidence="2">Uncharacterized protein</fullName>
    </submittedName>
</protein>